<accession>A0A934MQL8</accession>
<sequence>DKFNSLKKSLFYLNSSSPINKERLEKIKNLLFFFSIYFLLVALKARTFRRKHVKVFTHDYYLYRNTAKSEISKVVCQLTKKIGRKSLKAIQFFKILPELVVIQRRQVPVLYTNLLYLLINVMINDSLFRKKQMLNYFENVEINMPYLDTFIQRKQKIIKLHVVLKQKEKLIGK</sequence>
<proteinExistence type="predicted"/>
<evidence type="ECO:0000256" key="1">
    <source>
        <dbReference type="SAM" id="Phobius"/>
    </source>
</evidence>
<feature type="non-terminal residue" evidence="2">
    <location>
        <position position="1"/>
    </location>
</feature>
<keyword evidence="1" id="KW-0812">Transmembrane</keyword>
<keyword evidence="3" id="KW-1185">Reference proteome</keyword>
<reference evidence="2" key="1">
    <citation type="submission" date="2020-12" db="EMBL/GenBank/DDBJ databases">
        <authorList>
            <person name="Huq M.A."/>
        </authorList>
    </citation>
    <scope>NUCLEOTIDE SEQUENCE</scope>
    <source>
        <strain evidence="2">MAHUQ-46</strain>
    </source>
</reference>
<dbReference type="AlphaFoldDB" id="A0A934MQL8"/>
<evidence type="ECO:0000313" key="3">
    <source>
        <dbReference type="Proteomes" id="UP000640274"/>
    </source>
</evidence>
<feature type="non-terminal residue" evidence="2">
    <location>
        <position position="173"/>
    </location>
</feature>
<keyword evidence="1" id="KW-1133">Transmembrane helix</keyword>
<comment type="caution">
    <text evidence="2">The sequence shown here is derived from an EMBL/GenBank/DDBJ whole genome shotgun (WGS) entry which is preliminary data.</text>
</comment>
<dbReference type="EMBL" id="JAELUP010000029">
    <property type="protein sequence ID" value="MBJ6361494.1"/>
    <property type="molecule type" value="Genomic_DNA"/>
</dbReference>
<protein>
    <submittedName>
        <fullName evidence="2">Uncharacterized protein</fullName>
    </submittedName>
</protein>
<dbReference type="Proteomes" id="UP000640274">
    <property type="component" value="Unassembled WGS sequence"/>
</dbReference>
<evidence type="ECO:0000313" key="2">
    <source>
        <dbReference type="EMBL" id="MBJ6361494.1"/>
    </source>
</evidence>
<dbReference type="RefSeq" id="WP_199019052.1">
    <property type="nucleotide sequence ID" value="NZ_JAELUP010000029.1"/>
</dbReference>
<gene>
    <name evidence="2" type="ORF">JFN88_09275</name>
</gene>
<keyword evidence="1" id="KW-0472">Membrane</keyword>
<name>A0A934MQL8_9BACL</name>
<organism evidence="2 3">
    <name type="scientific">Paenibacillus roseus</name>
    <dbReference type="NCBI Taxonomy" id="2798579"/>
    <lineage>
        <taxon>Bacteria</taxon>
        <taxon>Bacillati</taxon>
        <taxon>Bacillota</taxon>
        <taxon>Bacilli</taxon>
        <taxon>Bacillales</taxon>
        <taxon>Paenibacillaceae</taxon>
        <taxon>Paenibacillus</taxon>
    </lineage>
</organism>
<feature type="transmembrane region" description="Helical" evidence="1">
    <location>
        <begin position="27"/>
        <end position="45"/>
    </location>
</feature>